<sequence length="696" mass="76100">MFLNASAATALTAVRSDSGCVLKTEKLENITVTESNRAVVQFGDCSSPMLSLLSFPETSRSVPSSAAHCSGSEVATLLDRLQSRFADAESSPEFSAQRTNHSAMEGNESFFQKNQAFIYPAIIVGALLLIAVFVLLAFAMKRRRRRRSQLKESNPESVVFHLPGFRRSVSTRSDRDEVTDRGTSAGALWDIKLKTSNPGTQLVIAAVPSKNNRSTADGEVEMSVEFLNSNSISVTTGMFQVLQRQSSDRRFTVEVSWDPRRQAPSSENLRILLPIPGKCGRDMLQFNGSCYAVSAVRQSMTDATDSVGGDAQLASFSSMAEISEFISANTARQDKLPYRRPLGLKQPVRLGMFHNASAAAVLSAVRSDSGCLLQLVSNSFNFSVTDEDSAVVEFVNCSSPMLSLLSFPETARSAPNSTAHCSGSELMKLVQLKLSYQVSTTLSPSQIHSRRTRIAVFSSVGLGVPLLIGVLVGLACVLYRRQRSFDIRGNNPEGDQQQDPARAVSAISDNNPILYAFGERCLVQTNSANHYCVNRHTLRLEMDDFHHRDETIIPWLPDETEHSRLLELNRCRWNVKLKSPKPSQQQVVLEGVPSSGGMEEWRSSTLANQTEIPLEILGISAHASQAVGVGTLRLKKLRIAMPLPRVCSRGMLNYNGKCYALSTVGQNLTAAMSSIRGDAQLASFSSMSEISEFVFA</sequence>
<keyword evidence="1" id="KW-0812">Transmembrane</keyword>
<feature type="transmembrane region" description="Helical" evidence="1">
    <location>
        <begin position="117"/>
        <end position="139"/>
    </location>
</feature>
<proteinExistence type="predicted"/>
<accession>A0A1I8J3R9</accession>
<dbReference type="AlphaFoldDB" id="A0A1I8J3R9"/>
<reference evidence="3" key="1">
    <citation type="submission" date="2016-11" db="UniProtKB">
        <authorList>
            <consortium name="WormBaseParasite"/>
        </authorList>
    </citation>
    <scope>IDENTIFICATION</scope>
</reference>
<name>A0A1I8J3R9_9PLAT</name>
<keyword evidence="1" id="KW-1133">Transmembrane helix</keyword>
<evidence type="ECO:0000256" key="1">
    <source>
        <dbReference type="SAM" id="Phobius"/>
    </source>
</evidence>
<keyword evidence="1" id="KW-0472">Membrane</keyword>
<keyword evidence="2" id="KW-1185">Reference proteome</keyword>
<evidence type="ECO:0000313" key="3">
    <source>
        <dbReference type="WBParaSite" id="maker-uti_cns_0045860-snap-gene-0.7-mRNA-1"/>
    </source>
</evidence>
<dbReference type="WBParaSite" id="maker-uti_cns_0045860-snap-gene-0.7-mRNA-1">
    <property type="protein sequence ID" value="maker-uti_cns_0045860-snap-gene-0.7-mRNA-1"/>
    <property type="gene ID" value="maker-uti_cns_0045860-snap-gene-0.7"/>
</dbReference>
<feature type="transmembrane region" description="Helical" evidence="1">
    <location>
        <begin position="454"/>
        <end position="480"/>
    </location>
</feature>
<organism evidence="2 3">
    <name type="scientific">Macrostomum lignano</name>
    <dbReference type="NCBI Taxonomy" id="282301"/>
    <lineage>
        <taxon>Eukaryota</taxon>
        <taxon>Metazoa</taxon>
        <taxon>Spiralia</taxon>
        <taxon>Lophotrochozoa</taxon>
        <taxon>Platyhelminthes</taxon>
        <taxon>Rhabditophora</taxon>
        <taxon>Macrostomorpha</taxon>
        <taxon>Macrostomida</taxon>
        <taxon>Macrostomidae</taxon>
        <taxon>Macrostomum</taxon>
    </lineage>
</organism>
<dbReference type="Proteomes" id="UP000095280">
    <property type="component" value="Unplaced"/>
</dbReference>
<evidence type="ECO:0000313" key="2">
    <source>
        <dbReference type="Proteomes" id="UP000095280"/>
    </source>
</evidence>
<protein>
    <submittedName>
        <fullName evidence="3">Transmembrane protein</fullName>
    </submittedName>
</protein>